<keyword evidence="1" id="KW-0472">Membrane</keyword>
<feature type="transmembrane region" description="Helical" evidence="1">
    <location>
        <begin position="50"/>
        <end position="77"/>
    </location>
</feature>
<dbReference type="Gene3D" id="2.70.70.10">
    <property type="entry name" value="Glucose Permease (Domain IIA)"/>
    <property type="match status" value="1"/>
</dbReference>
<dbReference type="InterPro" id="IPR011055">
    <property type="entry name" value="Dup_hybrid_motif"/>
</dbReference>
<dbReference type="PANTHER" id="PTHR21666:SF270">
    <property type="entry name" value="MUREIN HYDROLASE ACTIVATOR ENVC"/>
    <property type="match status" value="1"/>
</dbReference>
<dbReference type="InterPro" id="IPR050570">
    <property type="entry name" value="Cell_wall_metabolism_enzyme"/>
</dbReference>
<keyword evidence="1" id="KW-0812">Transmembrane</keyword>
<dbReference type="InterPro" id="IPR016047">
    <property type="entry name" value="M23ase_b-sheet_dom"/>
</dbReference>
<evidence type="ECO:0000256" key="1">
    <source>
        <dbReference type="SAM" id="Phobius"/>
    </source>
</evidence>
<dbReference type="Proteomes" id="UP000178771">
    <property type="component" value="Unassembled WGS sequence"/>
</dbReference>
<dbReference type="CDD" id="cd12797">
    <property type="entry name" value="M23_peptidase"/>
    <property type="match status" value="1"/>
</dbReference>
<proteinExistence type="predicted"/>
<feature type="domain" description="M23ase beta-sheet core" evidence="2">
    <location>
        <begin position="159"/>
        <end position="239"/>
    </location>
</feature>
<evidence type="ECO:0000313" key="4">
    <source>
        <dbReference type="Proteomes" id="UP000178771"/>
    </source>
</evidence>
<name>A0A1F4V5P5_UNCKA</name>
<protein>
    <recommendedName>
        <fullName evidence="2">M23ase beta-sheet core domain-containing protein</fullName>
    </recommendedName>
</protein>
<gene>
    <name evidence="3" type="ORF">A2982_00755</name>
</gene>
<accession>A0A1F4V5P5</accession>
<dbReference type="EMBL" id="MEVH01000001">
    <property type="protein sequence ID" value="OGC52380.1"/>
    <property type="molecule type" value="Genomic_DNA"/>
</dbReference>
<dbReference type="STRING" id="1802624.A2982_00755"/>
<dbReference type="AlphaFoldDB" id="A0A1F4V5P5"/>
<organism evidence="3 4">
    <name type="scientific">candidate division WWE3 bacterium RIFCSPLOWO2_01_FULL_39_13</name>
    <dbReference type="NCBI Taxonomy" id="1802624"/>
    <lineage>
        <taxon>Bacteria</taxon>
        <taxon>Katanobacteria</taxon>
    </lineage>
</organism>
<dbReference type="SUPFAM" id="SSF51261">
    <property type="entry name" value="Duplicated hybrid motif"/>
    <property type="match status" value="1"/>
</dbReference>
<dbReference type="Pfam" id="PF01551">
    <property type="entry name" value="Peptidase_M23"/>
    <property type="match status" value="1"/>
</dbReference>
<comment type="caution">
    <text evidence="3">The sequence shown here is derived from an EMBL/GenBank/DDBJ whole genome shotgun (WGS) entry which is preliminary data.</text>
</comment>
<keyword evidence="1" id="KW-1133">Transmembrane helix</keyword>
<dbReference type="GO" id="GO:0004222">
    <property type="term" value="F:metalloendopeptidase activity"/>
    <property type="evidence" value="ECO:0007669"/>
    <property type="project" value="TreeGrafter"/>
</dbReference>
<sequence>MKILTAVKNIRDVKNDPFGFIIDSLIKIIVNAVIPIPLSGDVIARFKGPVLGFLASMVILTVMLFVTFIGIFSTIFLSPTGFFQFVTSSLVGSAPSTNEGFTQSAIPSQNPFGGQGMSYTSVTAGFMDPAYLLQFGKNHSGIDLVPNAAYYANSATYKQNKKIIVYATHSGTAAFYIDEEGGETVEILNDSGDLKTKYIHFKDEYVKTGDKIKAGAPLGEMGGTGFATGEHLHYEIQIKDGNKWLLVNPLSYIKY</sequence>
<evidence type="ECO:0000259" key="2">
    <source>
        <dbReference type="Pfam" id="PF01551"/>
    </source>
</evidence>
<dbReference type="PANTHER" id="PTHR21666">
    <property type="entry name" value="PEPTIDASE-RELATED"/>
    <property type="match status" value="1"/>
</dbReference>
<evidence type="ECO:0000313" key="3">
    <source>
        <dbReference type="EMBL" id="OGC52380.1"/>
    </source>
</evidence>
<reference evidence="3 4" key="1">
    <citation type="journal article" date="2016" name="Nat. Commun.">
        <title>Thousands of microbial genomes shed light on interconnected biogeochemical processes in an aquifer system.</title>
        <authorList>
            <person name="Anantharaman K."/>
            <person name="Brown C.T."/>
            <person name="Hug L.A."/>
            <person name="Sharon I."/>
            <person name="Castelle C.J."/>
            <person name="Probst A.J."/>
            <person name="Thomas B.C."/>
            <person name="Singh A."/>
            <person name="Wilkins M.J."/>
            <person name="Karaoz U."/>
            <person name="Brodie E.L."/>
            <person name="Williams K.H."/>
            <person name="Hubbard S.S."/>
            <person name="Banfield J.F."/>
        </authorList>
    </citation>
    <scope>NUCLEOTIDE SEQUENCE [LARGE SCALE GENOMIC DNA]</scope>
</reference>